<dbReference type="PROSITE" id="PS50878">
    <property type="entry name" value="RT_POL"/>
    <property type="match status" value="1"/>
</dbReference>
<dbReference type="InterPro" id="IPR036691">
    <property type="entry name" value="Endo/exonu/phosph_ase_sf"/>
</dbReference>
<dbReference type="Gene3D" id="3.60.10.10">
    <property type="entry name" value="Endonuclease/exonuclease/phosphatase"/>
    <property type="match status" value="1"/>
</dbReference>
<dbReference type="InterPro" id="IPR005135">
    <property type="entry name" value="Endo/exonuclease/phosphatase"/>
</dbReference>
<dbReference type="Ensembl" id="ENSACAT00000058441.1">
    <property type="protein sequence ID" value="ENSACAP00000038587.1"/>
    <property type="gene ID" value="ENSACAG00000040484.1"/>
</dbReference>
<dbReference type="InterPro" id="IPR000477">
    <property type="entry name" value="RT_dom"/>
</dbReference>
<proteinExistence type="predicted"/>
<dbReference type="SUPFAM" id="SSF56672">
    <property type="entry name" value="DNA/RNA polymerases"/>
    <property type="match status" value="1"/>
</dbReference>
<dbReference type="CDD" id="cd09076">
    <property type="entry name" value="L1-EN"/>
    <property type="match status" value="1"/>
</dbReference>
<dbReference type="CDD" id="cd01650">
    <property type="entry name" value="RT_nLTR_like"/>
    <property type="match status" value="1"/>
</dbReference>
<evidence type="ECO:0000313" key="2">
    <source>
        <dbReference type="Ensembl" id="ENSACAP00000038587.1"/>
    </source>
</evidence>
<dbReference type="GO" id="GO:0003824">
    <property type="term" value="F:catalytic activity"/>
    <property type="evidence" value="ECO:0007669"/>
    <property type="project" value="InterPro"/>
</dbReference>
<organism evidence="2 3">
    <name type="scientific">Anolis carolinensis</name>
    <name type="common">Green anole</name>
    <name type="synonym">American chameleon</name>
    <dbReference type="NCBI Taxonomy" id="28377"/>
    <lineage>
        <taxon>Eukaryota</taxon>
        <taxon>Metazoa</taxon>
        <taxon>Chordata</taxon>
        <taxon>Craniata</taxon>
        <taxon>Vertebrata</taxon>
        <taxon>Euteleostomi</taxon>
        <taxon>Lepidosauria</taxon>
        <taxon>Squamata</taxon>
        <taxon>Bifurcata</taxon>
        <taxon>Unidentata</taxon>
        <taxon>Episquamata</taxon>
        <taxon>Toxicofera</taxon>
        <taxon>Iguania</taxon>
        <taxon>Dactyloidae</taxon>
        <taxon>Anolis</taxon>
    </lineage>
</organism>
<feature type="domain" description="Reverse transcriptase" evidence="1">
    <location>
        <begin position="495"/>
        <end position="769"/>
    </location>
</feature>
<reference evidence="2" key="2">
    <citation type="submission" date="2025-08" db="UniProtKB">
        <authorList>
            <consortium name="Ensembl"/>
        </authorList>
    </citation>
    <scope>IDENTIFICATION</scope>
</reference>
<dbReference type="Pfam" id="PF03372">
    <property type="entry name" value="Exo_endo_phos"/>
    <property type="match status" value="1"/>
</dbReference>
<dbReference type="InParanoid" id="A0A803TTP7"/>
<reference evidence="2 3" key="1">
    <citation type="submission" date="2009-12" db="EMBL/GenBank/DDBJ databases">
        <title>The Genome Sequence of Anolis carolinensis (Green Anole Lizard).</title>
        <authorList>
            <consortium name="The Genome Sequencing Platform"/>
            <person name="Di Palma F."/>
            <person name="Alfoldi J."/>
            <person name="Heiman D."/>
            <person name="Young S."/>
            <person name="Grabherr M."/>
            <person name="Johnson J."/>
            <person name="Lander E.S."/>
            <person name="Lindblad-Toh K."/>
        </authorList>
    </citation>
    <scope>NUCLEOTIDE SEQUENCE [LARGE SCALE GENOMIC DNA]</scope>
    <source>
        <strain evidence="2 3">JBL SC #1</strain>
    </source>
</reference>
<sequence length="1004" mass="118786">MMDYKIYINNVNGLNSPNKRRKIFNQLKKEKYSVILLQETHIAERHAAHLHNKDLGKVFYSLAQEKKRGVAIYVNERIKAELAVKDKEGRFIGIFIEMGSKKILVCNIYAPNGSKTEFGRRLKQEITKSEAEEMLIAGDYNGILDPTKDRSSKGKHTKEMRQGKLPISMTSLQDEFNLKDIWRERHPNERDYTFYSDRHQSWTRIDMIWASNTLATMANTVRILPRLDSDHCPMELQLKETTRKWTWKLNNNLLNSEEDIQRNKKILKEYFANNEKQEISQQIIWDTSKAVMRGHLIQQNAWRNKKKKEEEKKVIEAIGKAEKELKKAPRDIKIKEKLDLLQKQRIFLETEETSKKLKFIKQYNFENANKPGKWLARKLRRKRQKLHITKIVEEGKTYANDTEIIKQFNKFYKKLYSKEVIDKEEVQKYISNRKLKKTTEQQREFLNREISEKEIDQAIMKLDNSKAPGPDGYTAVYYKKLKEELIPNLKKIMNEALNNQIIPESWKEANIVMIAKEDKDPNNVRNYRPISLLNVVYKIYANILAERLKKFLQEWIQKDQTGFLPQRDIKDNLRTILDIIEYYESNNQKELALIFLDAEKAFDNLNWDCIEILLRELDMGFYFINGIKSIYKEQKANISVNGQEGSKIKIGKGTRQGCPLSPLLFIMVLELLLNSIREDGNLQGTKIRKDIYKIRAFADDVVCIVENPNLNINDWLQKIETYSRIVGFKINKEKTKILVKNMSKTKQQKLQEVSGLEITKKIKYLGIYLTAKNAQLLKNNYEETWKNIQKDLKKWSFLNLSLLGRIATIKMNVLPKLLYLFRTIPIIRNNKIFKNWSTELSKFIWQGKKPRVKMLNLTDEKKRGGLGLPDLQLYFEASALGWVKDWATLKDKSMLNLEGFDLRTGWHAYMWYDKKKMEKNFGNHFIRAALIKVWEKYKRNFYTRTPRWISPLEACHRRETPRRNWLTYNDIIRKREGKWTLKSQEEMKKIDQEILSNKGVLQSG</sequence>
<dbReference type="PANTHER" id="PTHR31635">
    <property type="entry name" value="REVERSE TRANSCRIPTASE DOMAIN-CONTAINING PROTEIN-RELATED"/>
    <property type="match status" value="1"/>
</dbReference>
<name>A0A803TTP7_ANOCA</name>
<accession>A0A803TTP7</accession>
<dbReference type="GeneTree" id="ENSGT01150000286925"/>
<dbReference type="AlphaFoldDB" id="A0A803TTP7"/>
<dbReference type="Proteomes" id="UP000001646">
    <property type="component" value="Chromosome 6"/>
</dbReference>
<evidence type="ECO:0000259" key="1">
    <source>
        <dbReference type="PROSITE" id="PS50878"/>
    </source>
</evidence>
<dbReference type="Pfam" id="PF00078">
    <property type="entry name" value="RVT_1"/>
    <property type="match status" value="1"/>
</dbReference>
<reference evidence="2" key="3">
    <citation type="submission" date="2025-09" db="UniProtKB">
        <authorList>
            <consortium name="Ensembl"/>
        </authorList>
    </citation>
    <scope>IDENTIFICATION</scope>
</reference>
<evidence type="ECO:0000313" key="3">
    <source>
        <dbReference type="Proteomes" id="UP000001646"/>
    </source>
</evidence>
<keyword evidence="3" id="KW-1185">Reference proteome</keyword>
<protein>
    <recommendedName>
        <fullName evidence="1">Reverse transcriptase domain-containing protein</fullName>
    </recommendedName>
</protein>
<dbReference type="InterPro" id="IPR043502">
    <property type="entry name" value="DNA/RNA_pol_sf"/>
</dbReference>
<dbReference type="PANTHER" id="PTHR31635:SF196">
    <property type="entry name" value="REVERSE TRANSCRIPTASE DOMAIN-CONTAINING PROTEIN-RELATED"/>
    <property type="match status" value="1"/>
</dbReference>
<dbReference type="SUPFAM" id="SSF56219">
    <property type="entry name" value="DNase I-like"/>
    <property type="match status" value="1"/>
</dbReference>